<evidence type="ECO:0000313" key="1">
    <source>
        <dbReference type="EMBL" id="SVD59755.1"/>
    </source>
</evidence>
<organism evidence="1">
    <name type="scientific">marine metagenome</name>
    <dbReference type="NCBI Taxonomy" id="408172"/>
    <lineage>
        <taxon>unclassified sequences</taxon>
        <taxon>metagenomes</taxon>
        <taxon>ecological metagenomes</taxon>
    </lineage>
</organism>
<sequence length="32" mass="3716">MYLQLEVKTIANGQLSEALEWLSQLHEVMARN</sequence>
<dbReference type="AlphaFoldDB" id="A0A382WN07"/>
<feature type="non-terminal residue" evidence="1">
    <location>
        <position position="32"/>
    </location>
</feature>
<protein>
    <submittedName>
        <fullName evidence="1">Uncharacterized protein</fullName>
    </submittedName>
</protein>
<gene>
    <name evidence="1" type="ORF">METZ01_LOCUS412609</name>
</gene>
<accession>A0A382WN07</accession>
<dbReference type="EMBL" id="UINC01160871">
    <property type="protein sequence ID" value="SVD59755.1"/>
    <property type="molecule type" value="Genomic_DNA"/>
</dbReference>
<proteinExistence type="predicted"/>
<name>A0A382WN07_9ZZZZ</name>
<reference evidence="1" key="1">
    <citation type="submission" date="2018-05" db="EMBL/GenBank/DDBJ databases">
        <authorList>
            <person name="Lanie J.A."/>
            <person name="Ng W.-L."/>
            <person name="Kazmierczak K.M."/>
            <person name="Andrzejewski T.M."/>
            <person name="Davidsen T.M."/>
            <person name="Wayne K.J."/>
            <person name="Tettelin H."/>
            <person name="Glass J.I."/>
            <person name="Rusch D."/>
            <person name="Podicherti R."/>
            <person name="Tsui H.-C.T."/>
            <person name="Winkler M.E."/>
        </authorList>
    </citation>
    <scope>NUCLEOTIDE SEQUENCE</scope>
</reference>